<dbReference type="SUPFAM" id="SSF49899">
    <property type="entry name" value="Concanavalin A-like lectins/glucanases"/>
    <property type="match status" value="1"/>
</dbReference>
<gene>
    <name evidence="9" type="ORF">HK099_000350</name>
</gene>
<evidence type="ECO:0000313" key="10">
    <source>
        <dbReference type="Proteomes" id="UP001211065"/>
    </source>
</evidence>
<accession>A0AAD5Y1N9</accession>
<dbReference type="AlphaFoldDB" id="A0AAD5Y1N9"/>
<dbReference type="GO" id="GO:0005789">
    <property type="term" value="C:endoplasmic reticulum membrane"/>
    <property type="evidence" value="ECO:0007669"/>
    <property type="project" value="TreeGrafter"/>
</dbReference>
<comment type="caution">
    <text evidence="9">The sequence shown here is derived from an EMBL/GenBank/DDBJ whole genome shotgun (WGS) entry which is preliminary data.</text>
</comment>
<evidence type="ECO:0000259" key="8">
    <source>
        <dbReference type="PROSITE" id="PS51328"/>
    </source>
</evidence>
<dbReference type="GO" id="GO:0030134">
    <property type="term" value="C:COPII-coated ER to Golgi transport vesicle"/>
    <property type="evidence" value="ECO:0007669"/>
    <property type="project" value="TreeGrafter"/>
</dbReference>
<dbReference type="InterPro" id="IPR051136">
    <property type="entry name" value="Intracellular_Lectin-GPT"/>
</dbReference>
<dbReference type="InterPro" id="IPR005052">
    <property type="entry name" value="Lectin_leg"/>
</dbReference>
<feature type="domain" description="L-type lectin-like" evidence="8">
    <location>
        <begin position="27"/>
        <end position="263"/>
    </location>
</feature>
<dbReference type="Proteomes" id="UP001211065">
    <property type="component" value="Unassembled WGS sequence"/>
</dbReference>
<reference evidence="9" key="1">
    <citation type="submission" date="2020-05" db="EMBL/GenBank/DDBJ databases">
        <title>Phylogenomic resolution of chytrid fungi.</title>
        <authorList>
            <person name="Stajich J.E."/>
            <person name="Amses K."/>
            <person name="Simmons R."/>
            <person name="Seto K."/>
            <person name="Myers J."/>
            <person name="Bonds A."/>
            <person name="Quandt C.A."/>
            <person name="Barry K."/>
            <person name="Liu P."/>
            <person name="Grigoriev I."/>
            <person name="Longcore J.E."/>
            <person name="James T.Y."/>
        </authorList>
    </citation>
    <scope>NUCLEOTIDE SEQUENCE</scope>
    <source>
        <strain evidence="9">JEL0476</strain>
    </source>
</reference>
<dbReference type="GO" id="GO:0005793">
    <property type="term" value="C:endoplasmic reticulum-Golgi intermediate compartment"/>
    <property type="evidence" value="ECO:0007669"/>
    <property type="project" value="TreeGrafter"/>
</dbReference>
<dbReference type="GO" id="GO:0006888">
    <property type="term" value="P:endoplasmic reticulum to Golgi vesicle-mediated transport"/>
    <property type="evidence" value="ECO:0007669"/>
    <property type="project" value="TreeGrafter"/>
</dbReference>
<dbReference type="PROSITE" id="PS51328">
    <property type="entry name" value="L_LECTIN_LIKE"/>
    <property type="match status" value="1"/>
</dbReference>
<keyword evidence="4 6" id="KW-1133">Transmembrane helix</keyword>
<feature type="signal peptide" evidence="7">
    <location>
        <begin position="1"/>
        <end position="17"/>
    </location>
</feature>
<evidence type="ECO:0000256" key="6">
    <source>
        <dbReference type="SAM" id="Phobius"/>
    </source>
</evidence>
<dbReference type="GO" id="GO:0005537">
    <property type="term" value="F:D-mannose binding"/>
    <property type="evidence" value="ECO:0007669"/>
    <property type="project" value="TreeGrafter"/>
</dbReference>
<feature type="chain" id="PRO_5042165050" description="L-type lectin-like domain-containing protein" evidence="7">
    <location>
        <begin position="18"/>
        <end position="322"/>
    </location>
</feature>
<dbReference type="Gene3D" id="2.60.120.200">
    <property type="match status" value="1"/>
</dbReference>
<dbReference type="GO" id="GO:0000139">
    <property type="term" value="C:Golgi membrane"/>
    <property type="evidence" value="ECO:0007669"/>
    <property type="project" value="TreeGrafter"/>
</dbReference>
<evidence type="ECO:0000313" key="9">
    <source>
        <dbReference type="EMBL" id="KAJ3224024.1"/>
    </source>
</evidence>
<name>A0AAD5Y1N9_9FUNG</name>
<proteinExistence type="predicted"/>
<dbReference type="PANTHER" id="PTHR12223">
    <property type="entry name" value="VESICULAR MANNOSE-BINDING LECTIN"/>
    <property type="match status" value="1"/>
</dbReference>
<keyword evidence="10" id="KW-1185">Reference proteome</keyword>
<keyword evidence="5 6" id="KW-0472">Membrane</keyword>
<keyword evidence="3 7" id="KW-0732">Signal</keyword>
<organism evidence="9 10">
    <name type="scientific">Clydaea vesicula</name>
    <dbReference type="NCBI Taxonomy" id="447962"/>
    <lineage>
        <taxon>Eukaryota</taxon>
        <taxon>Fungi</taxon>
        <taxon>Fungi incertae sedis</taxon>
        <taxon>Chytridiomycota</taxon>
        <taxon>Chytridiomycota incertae sedis</taxon>
        <taxon>Chytridiomycetes</taxon>
        <taxon>Lobulomycetales</taxon>
        <taxon>Lobulomycetaceae</taxon>
        <taxon>Clydaea</taxon>
    </lineage>
</organism>
<sequence length="322" mass="36555">MQLLSVLNVILFSIALAEEMDSTTEHVVPLHSFSLRTPYIEENLNNRYWNFGGDTIVEVNQHVRLTTETQSKKGWIWTKDELSAGSWVIEFEFKVFSTNHNGLFGDGFAFWYTADKEVEGPVFGSKDKFKGLGVFFDTYSNGRQRVFNDDVFFHWKQHTFPYVSAMVGDGKTSYDHDNDGKDGEIGGCPADFRGWDHATKAKVKYIRGQFLQVQLNIMEDGLWRDCMFVQNVTLPETGYIGFTAFTGEVYDTHDILEVSSNAIVSPHQYQQSEFPKISNSSSSSSGVSAFQWVVILLLIGGVGGFVYVKYSESAKRKSYKRF</sequence>
<protein>
    <recommendedName>
        <fullName evidence="8">L-type lectin-like domain-containing protein</fullName>
    </recommendedName>
</protein>
<evidence type="ECO:0000256" key="5">
    <source>
        <dbReference type="ARBA" id="ARBA00023136"/>
    </source>
</evidence>
<keyword evidence="2 6" id="KW-0812">Transmembrane</keyword>
<evidence type="ECO:0000256" key="3">
    <source>
        <dbReference type="ARBA" id="ARBA00022729"/>
    </source>
</evidence>
<feature type="transmembrane region" description="Helical" evidence="6">
    <location>
        <begin position="289"/>
        <end position="308"/>
    </location>
</feature>
<evidence type="ECO:0000256" key="2">
    <source>
        <dbReference type="ARBA" id="ARBA00022692"/>
    </source>
</evidence>
<evidence type="ECO:0000256" key="4">
    <source>
        <dbReference type="ARBA" id="ARBA00022989"/>
    </source>
</evidence>
<dbReference type="PANTHER" id="PTHR12223:SF45">
    <property type="entry name" value="RE50040P"/>
    <property type="match status" value="1"/>
</dbReference>
<comment type="subcellular location">
    <subcellularLocation>
        <location evidence="1">Membrane</location>
        <topology evidence="1">Single-pass type I membrane protein</topology>
    </subcellularLocation>
</comment>
<dbReference type="InterPro" id="IPR013320">
    <property type="entry name" value="ConA-like_dom_sf"/>
</dbReference>
<evidence type="ECO:0000256" key="1">
    <source>
        <dbReference type="ARBA" id="ARBA00004479"/>
    </source>
</evidence>
<evidence type="ECO:0000256" key="7">
    <source>
        <dbReference type="SAM" id="SignalP"/>
    </source>
</evidence>
<dbReference type="Pfam" id="PF03388">
    <property type="entry name" value="Lectin_leg-like"/>
    <property type="match status" value="1"/>
</dbReference>
<dbReference type="EMBL" id="JADGJW010000108">
    <property type="protein sequence ID" value="KAJ3224024.1"/>
    <property type="molecule type" value="Genomic_DNA"/>
</dbReference>